<comment type="similarity">
    <text evidence="4 15">Belongs to the LTN1 family.</text>
</comment>
<evidence type="ECO:0000256" key="10">
    <source>
        <dbReference type="ARBA" id="ARBA00022737"/>
    </source>
</evidence>
<dbReference type="SMART" id="SM00184">
    <property type="entry name" value="RING"/>
    <property type="match status" value="1"/>
</dbReference>
<sequence>MGREKGKGARRGVQGASAAGAAHRVASSGSGKTFVGFGGFSGSVAIGQAADASSAAISPADSPSQRRPRKEKETYAQDYRLSGEVAAILKGLKKREPVTKVKALQAFRVYVNADPSQEDATEGPGSAKDAVLGAWSYYYPRLAVDNNRQVRLEAAGAHWDLLRRSDKGSLQQHLPRFFPQWLRSRHDENREVARICAESVSAVLPDAVLSKATAHYLAQILQRLCKDVCAKEASFGDSAVESSEEIRGRRDRAVTTSLRCMADCLEGGSPSGLGAAEVECLAGMMGEGEEFGRRVLGSANPSVRQAAYHFLGRAALSCPEVLVGCPARLARQVVGCFAERDRGCCRPVLEMAIAVNKGAAGVWGGVDPAKAFWPPFHDFLRSGCRGDGLGAYNAILPLLSTLPPQAWEGAAGGGGESLEILLRTLRCLLEGAAGNAQIAQAGGACFAECLLYFVFKAQDLAGACLGEGRYGSVAELEGSLLEQALAQVFIPLVLEGGDGSPGLARLGQAAFAGVLGTLEQGASERSARLQYLACGVLRDYVLGQFSAGSAREAFLVNFLCGLEPRGRISGPVVAPLAASLIGEARRGDEEDAAVKYLATLVDTFGEHLVALDGGGEGSLPSVLTGFCLGVSTDDAASPSFCRLFMSWLGHSEDLRGRWPSILAEVNEGGGSLKNIGARLLGHIGLAEGLRPCQELDDLLVSLAAEDFVKSSRELALGAFEAVLLSTRESGSPVSHEAVARILQRMKFMVVERLIGCPREMSLGDDLHGVIRTTMQRAGSEFPKRLIAALTDLVSSAICLLSVGAYFASENEEVGAGASDLGFDPSTLSSLDGIQMASAFREFASEWSPRGRPAEGFQRFFGGHICKIIDAFEDSTIADQVSVLIKPAATWPVWVDPKTGNVASAGGAVRSSKPGYYGAFLLSFMTCAQNYDLICRASQENAWLPLELMSACIAGFAGVTEAEVFKYICILEENTQREEDSTLEGLFERLRQNLLADLDGQDFFEISFGDTVSFRNMSLLLHFMSDLCPLKLFDLLNWHVIEGAAALVSEVGDLGEACLLNLTVLHRIGLEILERIRECGSDAPLSGSGLRKIADSIAPSTHLSRKGVTSDALLHRKIQASVLAAQIVGDVLGFGLLGGIDAKEVGESILSKHFSPLLEPMLAALSPLGEDAPDQCASSTGPALVHRLAKVQTQVLRVVLELSPTLEAPSVVSMSVVHRNLRVTLTRLAALFEDAAEGCLGDTGLAEFQSATDASESALSLVGLLLAHQSRHPMSRHVSAEEKEVLLGSCLRVVFSAAAIHVGIGSSSSILQRLSYNRGFFQSLLDVIKHAPRTCLLEALEEANAWEPLQQSKGAVPTLLGAFLSLPAVSGARTCVGHVLSTRSVCLPLLASPREEDLNGLYEAEEADGGAVSYALAKLGMSEILAENIFRPGGGTTLEARIRSWALFSSYLRTLGRGPLNYVCALLRQTDAVSGLLSVLVAHLPTPGRRAKATASPEDVVSLRDVVTNSRYLGEEDYVTRGAAAVYRSLLHLMPASVGSWFTEIKNRQMISDIEKYTSVNETPRLIGLELETISSRGDLEVVALHNKSQVVTRYRKDDSTLELVIKLPGSFPLRPVEVEFTSTFGFGEAVLRKWLLSMRSFLRNQDGTIDDAIYMWYQNVEKQFEGVEECPICYSIIQPSDHTLPKLKCRTCGNKFHSSCMFKWFSQGKATCPMCRSLW</sequence>
<keyword evidence="9 15" id="KW-0479">Metal-binding</keyword>
<dbReference type="InterPro" id="IPR039795">
    <property type="entry name" value="LTN1/Rkr1"/>
</dbReference>
<dbReference type="Pfam" id="PF13639">
    <property type="entry name" value="zf-RING_2"/>
    <property type="match status" value="1"/>
</dbReference>
<dbReference type="GO" id="GO:1990116">
    <property type="term" value="P:ribosome-associated ubiquitin-dependent protein catabolic process"/>
    <property type="evidence" value="ECO:0007669"/>
    <property type="project" value="UniProtKB-UniRule"/>
</dbReference>
<proteinExistence type="inferred from homology"/>
<dbReference type="FunFam" id="3.30.40.10:FF:000038">
    <property type="entry name" value="E3 ubiquitin-protein ligase listerin"/>
    <property type="match status" value="1"/>
</dbReference>
<comment type="pathway">
    <text evidence="3 15">Protein modification; protein ubiquitination.</text>
</comment>
<keyword evidence="13 15" id="KW-0862">Zinc</keyword>
<dbReference type="Proteomes" id="UP001472866">
    <property type="component" value="Chromosome 01"/>
</dbReference>
<dbReference type="Pfam" id="PF23009">
    <property type="entry name" value="UBC_like"/>
    <property type="match status" value="1"/>
</dbReference>
<keyword evidence="19" id="KW-1185">Reference proteome</keyword>
<dbReference type="InterPro" id="IPR011989">
    <property type="entry name" value="ARM-like"/>
</dbReference>
<comment type="subcellular location">
    <subcellularLocation>
        <location evidence="2">Cytoplasm</location>
        <location evidence="2">Cytosol</location>
    </subcellularLocation>
</comment>
<dbReference type="Gene3D" id="1.25.10.10">
    <property type="entry name" value="Leucine-rich Repeat Variant"/>
    <property type="match status" value="1"/>
</dbReference>
<evidence type="ECO:0000256" key="5">
    <source>
        <dbReference type="ARBA" id="ARBA00012483"/>
    </source>
</evidence>
<evidence type="ECO:0000256" key="12">
    <source>
        <dbReference type="ARBA" id="ARBA00022786"/>
    </source>
</evidence>
<dbReference type="InterPro" id="IPR054477">
    <property type="entry name" value="LTN1_E3_ligase_6th"/>
</dbReference>
<feature type="region of interest" description="Disordered" evidence="16">
    <location>
        <begin position="1"/>
        <end position="28"/>
    </location>
</feature>
<evidence type="ECO:0000256" key="2">
    <source>
        <dbReference type="ARBA" id="ARBA00004514"/>
    </source>
</evidence>
<dbReference type="InterPro" id="IPR039804">
    <property type="entry name" value="RING-CH-C4HC3_LTN1"/>
</dbReference>
<reference evidence="18 19" key="1">
    <citation type="submission" date="2024-03" db="EMBL/GenBank/DDBJ databases">
        <title>Complete genome sequence of the green alga Chloropicon roscoffensis RCC1871.</title>
        <authorList>
            <person name="Lemieux C."/>
            <person name="Pombert J.-F."/>
            <person name="Otis C."/>
            <person name="Turmel M."/>
        </authorList>
    </citation>
    <scope>NUCLEOTIDE SEQUENCE [LARGE SCALE GENOMIC DNA]</scope>
    <source>
        <strain evidence="18 19">RCC1871</strain>
    </source>
</reference>
<dbReference type="PANTHER" id="PTHR12389:SF0">
    <property type="entry name" value="E3 UBIQUITIN-PROTEIN LIGASE LISTERIN"/>
    <property type="match status" value="1"/>
</dbReference>
<dbReference type="Pfam" id="PF22958">
    <property type="entry name" value="Ltn1_1st"/>
    <property type="match status" value="1"/>
</dbReference>
<dbReference type="SUPFAM" id="SSF57850">
    <property type="entry name" value="RING/U-box"/>
    <property type="match status" value="1"/>
</dbReference>
<dbReference type="InterPro" id="IPR013083">
    <property type="entry name" value="Znf_RING/FYVE/PHD"/>
</dbReference>
<evidence type="ECO:0000256" key="11">
    <source>
        <dbReference type="ARBA" id="ARBA00022771"/>
    </source>
</evidence>
<dbReference type="Gene3D" id="3.30.40.10">
    <property type="entry name" value="Zinc/RING finger domain, C3HC4 (zinc finger)"/>
    <property type="match status" value="1"/>
</dbReference>
<evidence type="ECO:0000256" key="9">
    <source>
        <dbReference type="ARBA" id="ARBA00022723"/>
    </source>
</evidence>
<comment type="catalytic activity">
    <reaction evidence="1 15">
        <text>S-ubiquitinyl-[E2 ubiquitin-conjugating enzyme]-L-cysteine + [acceptor protein]-L-lysine = [E2 ubiquitin-conjugating enzyme]-L-cysteine + N(6)-ubiquitinyl-[acceptor protein]-L-lysine.</text>
        <dbReference type="EC" id="2.3.2.27"/>
    </reaction>
</comment>
<dbReference type="InterPro" id="IPR001841">
    <property type="entry name" value="Znf_RING"/>
</dbReference>
<keyword evidence="10" id="KW-0677">Repeat</keyword>
<evidence type="ECO:0000256" key="4">
    <source>
        <dbReference type="ARBA" id="ARBA00007997"/>
    </source>
</evidence>
<comment type="function">
    <text evidence="15">E3 ubiquitin-protein ligase. Component of the ribosome quality control complex (RQC), a ribosome-associated complex that mediates ubiquitination and extraction of incompletely synthesized nascent chains for proteasomal degradation.</text>
</comment>
<keyword evidence="8 15" id="KW-0808">Transferase</keyword>
<dbReference type="InterPro" id="IPR054478">
    <property type="entry name" value="LTN1_UBC"/>
</dbReference>
<feature type="domain" description="RING-type" evidence="17">
    <location>
        <begin position="1670"/>
        <end position="1716"/>
    </location>
</feature>
<accession>A0AAX4P0E6</accession>
<dbReference type="GO" id="GO:0043023">
    <property type="term" value="F:ribosomal large subunit binding"/>
    <property type="evidence" value="ECO:0007669"/>
    <property type="project" value="TreeGrafter"/>
</dbReference>
<dbReference type="InterPro" id="IPR016024">
    <property type="entry name" value="ARM-type_fold"/>
</dbReference>
<dbReference type="Pfam" id="PF22999">
    <property type="entry name" value="LTN1_E3_ligase_6th"/>
    <property type="match status" value="1"/>
</dbReference>
<evidence type="ECO:0000256" key="3">
    <source>
        <dbReference type="ARBA" id="ARBA00004906"/>
    </source>
</evidence>
<evidence type="ECO:0000313" key="18">
    <source>
        <dbReference type="EMBL" id="WZN59285.1"/>
    </source>
</evidence>
<evidence type="ECO:0000256" key="6">
    <source>
        <dbReference type="ARBA" id="ARBA00017157"/>
    </source>
</evidence>
<protein>
    <recommendedName>
        <fullName evidence="6 15">E3 ubiquitin-protein ligase listerin</fullName>
        <ecNumber evidence="5 15">2.3.2.27</ecNumber>
    </recommendedName>
    <alternativeName>
        <fullName evidence="15">RING-type E3 ubiquitin transferase listerin</fullName>
    </alternativeName>
</protein>
<dbReference type="GO" id="GO:0005829">
    <property type="term" value="C:cytosol"/>
    <property type="evidence" value="ECO:0007669"/>
    <property type="project" value="UniProtKB-SubCell"/>
</dbReference>
<dbReference type="GO" id="GO:1990112">
    <property type="term" value="C:RQC complex"/>
    <property type="evidence" value="ECO:0007669"/>
    <property type="project" value="UniProtKB-UniRule"/>
</dbReference>
<evidence type="ECO:0000256" key="7">
    <source>
        <dbReference type="ARBA" id="ARBA00022490"/>
    </source>
</evidence>
<dbReference type="GO" id="GO:0061630">
    <property type="term" value="F:ubiquitin protein ligase activity"/>
    <property type="evidence" value="ECO:0007669"/>
    <property type="project" value="UniProtKB-UniRule"/>
</dbReference>
<keyword evidence="12 15" id="KW-0833">Ubl conjugation pathway</keyword>
<feature type="compositionally biased region" description="Low complexity" evidence="16">
    <location>
        <begin position="11"/>
        <end position="28"/>
    </location>
</feature>
<dbReference type="EMBL" id="CP151501">
    <property type="protein sequence ID" value="WZN59285.1"/>
    <property type="molecule type" value="Genomic_DNA"/>
</dbReference>
<evidence type="ECO:0000256" key="14">
    <source>
        <dbReference type="PROSITE-ProRule" id="PRU00175"/>
    </source>
</evidence>
<evidence type="ECO:0000256" key="1">
    <source>
        <dbReference type="ARBA" id="ARBA00000900"/>
    </source>
</evidence>
<evidence type="ECO:0000313" key="19">
    <source>
        <dbReference type="Proteomes" id="UP001472866"/>
    </source>
</evidence>
<dbReference type="GO" id="GO:0008270">
    <property type="term" value="F:zinc ion binding"/>
    <property type="evidence" value="ECO:0007669"/>
    <property type="project" value="UniProtKB-KW"/>
</dbReference>
<dbReference type="CDD" id="cd16491">
    <property type="entry name" value="RING-CH-C4HC3_LTN1"/>
    <property type="match status" value="1"/>
</dbReference>
<feature type="region of interest" description="Disordered" evidence="16">
    <location>
        <begin position="52"/>
        <end position="76"/>
    </location>
</feature>
<evidence type="ECO:0000256" key="8">
    <source>
        <dbReference type="ARBA" id="ARBA00022679"/>
    </source>
</evidence>
<name>A0AAX4P0E6_9CHLO</name>
<evidence type="ECO:0000256" key="16">
    <source>
        <dbReference type="SAM" id="MobiDB-lite"/>
    </source>
</evidence>
<comment type="subunit">
    <text evidence="15">Component of the ribosome quality control complex (RQC).</text>
</comment>
<organism evidence="18 19">
    <name type="scientific">Chloropicon roscoffensis</name>
    <dbReference type="NCBI Taxonomy" id="1461544"/>
    <lineage>
        <taxon>Eukaryota</taxon>
        <taxon>Viridiplantae</taxon>
        <taxon>Chlorophyta</taxon>
        <taxon>Chloropicophyceae</taxon>
        <taxon>Chloropicales</taxon>
        <taxon>Chloropicaceae</taxon>
        <taxon>Chloropicon</taxon>
    </lineage>
</organism>
<evidence type="ECO:0000256" key="13">
    <source>
        <dbReference type="ARBA" id="ARBA00022833"/>
    </source>
</evidence>
<dbReference type="EC" id="2.3.2.27" evidence="5 15"/>
<keyword evidence="11 14" id="KW-0863">Zinc-finger</keyword>
<evidence type="ECO:0000259" key="17">
    <source>
        <dbReference type="PROSITE" id="PS50089"/>
    </source>
</evidence>
<evidence type="ECO:0000256" key="15">
    <source>
        <dbReference type="RuleBase" id="RU367090"/>
    </source>
</evidence>
<keyword evidence="7" id="KW-0963">Cytoplasm</keyword>
<dbReference type="SUPFAM" id="SSF48371">
    <property type="entry name" value="ARM repeat"/>
    <property type="match status" value="1"/>
</dbReference>
<dbReference type="GO" id="GO:0072344">
    <property type="term" value="P:rescue of stalled ribosome"/>
    <property type="evidence" value="ECO:0007669"/>
    <property type="project" value="UniProtKB-UniRule"/>
</dbReference>
<gene>
    <name evidence="18" type="ORF">HKI87_01g08100</name>
</gene>
<dbReference type="PROSITE" id="PS50089">
    <property type="entry name" value="ZF_RING_2"/>
    <property type="match status" value="1"/>
</dbReference>
<feature type="compositionally biased region" description="Low complexity" evidence="16">
    <location>
        <begin position="52"/>
        <end position="65"/>
    </location>
</feature>
<dbReference type="PANTHER" id="PTHR12389">
    <property type="entry name" value="ZINC FINGER PROTEIN 294"/>
    <property type="match status" value="1"/>
</dbReference>
<dbReference type="InterPro" id="IPR054476">
    <property type="entry name" value="Ltn1_N"/>
</dbReference>